<organism evidence="2 3">
    <name type="scientific">Rhizobium loti</name>
    <name type="common">Mesorhizobium loti</name>
    <dbReference type="NCBI Taxonomy" id="381"/>
    <lineage>
        <taxon>Bacteria</taxon>
        <taxon>Pseudomonadati</taxon>
        <taxon>Pseudomonadota</taxon>
        <taxon>Alphaproteobacteria</taxon>
        <taxon>Hyphomicrobiales</taxon>
        <taxon>Phyllobacteriaceae</taxon>
        <taxon>Mesorhizobium</taxon>
    </lineage>
</organism>
<evidence type="ECO:0000313" key="3">
    <source>
        <dbReference type="Proteomes" id="UP000053176"/>
    </source>
</evidence>
<dbReference type="Pfam" id="PF05016">
    <property type="entry name" value="ParE_toxin"/>
    <property type="match status" value="1"/>
</dbReference>
<evidence type="ECO:0000313" key="2">
    <source>
        <dbReference type="EMBL" id="KUM26422.1"/>
    </source>
</evidence>
<dbReference type="InterPro" id="IPR035093">
    <property type="entry name" value="RelE/ParE_toxin_dom_sf"/>
</dbReference>
<name>A0A124GGD4_RHILI</name>
<dbReference type="EMBL" id="LPWA01000106">
    <property type="protein sequence ID" value="KUM26422.1"/>
    <property type="molecule type" value="Genomic_DNA"/>
</dbReference>
<dbReference type="Proteomes" id="UP000053176">
    <property type="component" value="Unassembled WGS sequence"/>
</dbReference>
<protein>
    <submittedName>
        <fullName evidence="2">Plasmid stabilization protein</fullName>
    </submittedName>
</protein>
<dbReference type="InterPro" id="IPR007712">
    <property type="entry name" value="RelE/ParE_toxin"/>
</dbReference>
<dbReference type="Gene3D" id="3.30.2310.20">
    <property type="entry name" value="RelE-like"/>
    <property type="match status" value="1"/>
</dbReference>
<proteinExistence type="predicted"/>
<gene>
    <name evidence="2" type="ORF">AU467_22115</name>
</gene>
<reference evidence="2 3" key="1">
    <citation type="submission" date="2015-12" db="EMBL/GenBank/DDBJ databases">
        <title>Draft genome sequence of Mesorhizobium sp. UFLA 01-765, a multitolerant efficient symbiont and plant-growth promoting strain isolated from Zn-mining soil using Leucaena leucocephala as a trap plant.</title>
        <authorList>
            <person name="Rangel W.M."/>
            <person name="Thijs S."/>
            <person name="Longatti S.M."/>
            <person name="Moreira F.M."/>
            <person name="Weyens N."/>
            <person name="Vangronsveld J."/>
            <person name="Van Hamme J.D."/>
            <person name="Bottos E.M."/>
            <person name="Rineau F."/>
        </authorList>
    </citation>
    <scope>NUCLEOTIDE SEQUENCE [LARGE SCALE GENOMIC DNA]</scope>
    <source>
        <strain evidence="2 3">UFLA 01-765</strain>
    </source>
</reference>
<keyword evidence="1" id="KW-1277">Toxin-antitoxin system</keyword>
<dbReference type="OrthoDB" id="428094at2"/>
<accession>A0A124GGD4</accession>
<dbReference type="AlphaFoldDB" id="A0A124GGD4"/>
<comment type="caution">
    <text evidence="2">The sequence shown here is derived from an EMBL/GenBank/DDBJ whole genome shotgun (WGS) entry which is preliminary data.</text>
</comment>
<sequence length="83" mass="9284">MKTIILSAAAARDLDNLPADVREQVSEGLIAYAVSGRGDVKHLAGRDGYRLRIGRYRVIFDEDRTTILAVYIGKRETTTYSRP</sequence>
<evidence type="ECO:0000256" key="1">
    <source>
        <dbReference type="ARBA" id="ARBA00022649"/>
    </source>
</evidence>
<dbReference type="SUPFAM" id="SSF143011">
    <property type="entry name" value="RelE-like"/>
    <property type="match status" value="1"/>
</dbReference>